<keyword evidence="1" id="KW-0732">Signal</keyword>
<organism evidence="2 3">
    <name type="scientific">Triparma laevis f. inornata</name>
    <dbReference type="NCBI Taxonomy" id="1714386"/>
    <lineage>
        <taxon>Eukaryota</taxon>
        <taxon>Sar</taxon>
        <taxon>Stramenopiles</taxon>
        <taxon>Ochrophyta</taxon>
        <taxon>Bolidophyceae</taxon>
        <taxon>Parmales</taxon>
        <taxon>Triparmaceae</taxon>
        <taxon>Triparma</taxon>
    </lineage>
</organism>
<dbReference type="EMBL" id="BLQM01000152">
    <property type="protein sequence ID" value="GMH69856.1"/>
    <property type="molecule type" value="Genomic_DNA"/>
</dbReference>
<evidence type="ECO:0000256" key="1">
    <source>
        <dbReference type="SAM" id="SignalP"/>
    </source>
</evidence>
<feature type="chain" id="PRO_5040956956" evidence="1">
    <location>
        <begin position="17"/>
        <end position="233"/>
    </location>
</feature>
<name>A0A9W7AFW5_9STRA</name>
<protein>
    <submittedName>
        <fullName evidence="2">Uncharacterized protein</fullName>
    </submittedName>
</protein>
<gene>
    <name evidence="2" type="ORF">TL16_g05260</name>
</gene>
<feature type="signal peptide" evidence="1">
    <location>
        <begin position="1"/>
        <end position="16"/>
    </location>
</feature>
<dbReference type="AlphaFoldDB" id="A0A9W7AFW5"/>
<accession>A0A9W7AFW5</accession>
<comment type="caution">
    <text evidence="2">The sequence shown here is derived from an EMBL/GenBank/DDBJ whole genome shotgun (WGS) entry which is preliminary data.</text>
</comment>
<sequence>MLCHYVLLLLLLPATALVITQHANPQPLSSLPTPTLVFSLNSYARNAKQPTSASPPSLLNIFSADYKQNKWANCASCFFVHSKVLSNNLSASSGTIEIDANLQNSETITNENIYLSMGLNNHFTPGYYWARSSGLGASMEAPGYSFNPQLGTLSRAYSNSNDGKRSEWCDFLVKDDQVQLAVDTDFVEAVNEGLKKMKKNNMRVKVVSDFGVNLGAEPRVVADIDFVVLNINE</sequence>
<dbReference type="Proteomes" id="UP001162640">
    <property type="component" value="Unassembled WGS sequence"/>
</dbReference>
<evidence type="ECO:0000313" key="3">
    <source>
        <dbReference type="Proteomes" id="UP001162640"/>
    </source>
</evidence>
<evidence type="ECO:0000313" key="2">
    <source>
        <dbReference type="EMBL" id="GMH69856.1"/>
    </source>
</evidence>
<proteinExistence type="predicted"/>
<reference evidence="3" key="1">
    <citation type="journal article" date="2023" name="Commun. Biol.">
        <title>Genome analysis of Parmales, the sister group of diatoms, reveals the evolutionary specialization of diatoms from phago-mixotrophs to photoautotrophs.</title>
        <authorList>
            <person name="Ban H."/>
            <person name="Sato S."/>
            <person name="Yoshikawa S."/>
            <person name="Yamada K."/>
            <person name="Nakamura Y."/>
            <person name="Ichinomiya M."/>
            <person name="Sato N."/>
            <person name="Blanc-Mathieu R."/>
            <person name="Endo H."/>
            <person name="Kuwata A."/>
            <person name="Ogata H."/>
        </authorList>
    </citation>
    <scope>NUCLEOTIDE SEQUENCE [LARGE SCALE GENOMIC DNA]</scope>
</reference>